<protein>
    <recommendedName>
        <fullName evidence="1">DNA helicase</fullName>
        <ecNumber evidence="1">3.6.4.12</ecNumber>
    </recommendedName>
</protein>
<dbReference type="InterPro" id="IPR027417">
    <property type="entry name" value="P-loop_NTPase"/>
</dbReference>
<dbReference type="Gene3D" id="3.40.50.300">
    <property type="entry name" value="P-loop containing nucleotide triphosphate hydrolases"/>
    <property type="match status" value="1"/>
</dbReference>
<keyword evidence="3 4" id="KW-0067">ATP-binding</keyword>
<dbReference type="InterPro" id="IPR001208">
    <property type="entry name" value="MCM_dom"/>
</dbReference>
<dbReference type="PROSITE" id="PS50051">
    <property type="entry name" value="MCM_2"/>
    <property type="match status" value="1"/>
</dbReference>
<keyword evidence="4" id="KW-0238">DNA-binding</keyword>
<dbReference type="InterPro" id="IPR033762">
    <property type="entry name" value="MCM_OB"/>
</dbReference>
<dbReference type="GO" id="GO:0000727">
    <property type="term" value="P:double-strand break repair via break-induced replication"/>
    <property type="evidence" value="ECO:0007669"/>
    <property type="project" value="TreeGrafter"/>
</dbReference>
<sequence length="293" mass="31630">GGFEELSSQTIFRDFQRVQLQEPPSQVPPGRLPATLAVVMRDDLIDLCRPGEEVELTGIFRHEFDAFLNRQVSFPVFSTMLEAVHCAKKSDEFLVDSDDKAMIEAAAKNPNIGDRIIRSVAPSLFGMKEAKEALVCALFGGVAKKEGHHRVRGDVNVLLLGDPGVAKSQLLKYALHAAPRAVFTSGKGTSAVGLTAAVKRDRTTGEWGLEGGALVLADKGICLIDEFDKMGDQDRTSIHEALEQQSISISKAGIVASLHARCAVVAAANPIRGRYDLRMPLSGNVELTEPILS</sequence>
<dbReference type="Pfam" id="PF00493">
    <property type="entry name" value="MCM"/>
    <property type="match status" value="1"/>
</dbReference>
<dbReference type="InterPro" id="IPR031327">
    <property type="entry name" value="MCM"/>
</dbReference>
<dbReference type="PRINTS" id="PR01657">
    <property type="entry name" value="MCMFAMILY"/>
</dbReference>
<evidence type="ECO:0000259" key="5">
    <source>
        <dbReference type="PROSITE" id="PS50051"/>
    </source>
</evidence>
<dbReference type="AlphaFoldDB" id="A0A9K3D742"/>
<dbReference type="SUPFAM" id="SSF50249">
    <property type="entry name" value="Nucleic acid-binding proteins"/>
    <property type="match status" value="1"/>
</dbReference>
<evidence type="ECO:0000313" key="7">
    <source>
        <dbReference type="Proteomes" id="UP000265618"/>
    </source>
</evidence>
<dbReference type="GO" id="GO:0005634">
    <property type="term" value="C:nucleus"/>
    <property type="evidence" value="ECO:0007669"/>
    <property type="project" value="TreeGrafter"/>
</dbReference>
<dbReference type="GO" id="GO:1902975">
    <property type="term" value="P:mitotic DNA replication initiation"/>
    <property type="evidence" value="ECO:0007669"/>
    <property type="project" value="TreeGrafter"/>
</dbReference>
<dbReference type="Proteomes" id="UP000265618">
    <property type="component" value="Unassembled WGS sequence"/>
</dbReference>
<reference evidence="6 7" key="1">
    <citation type="journal article" date="2018" name="PLoS ONE">
        <title>The draft genome of Kipferlia bialata reveals reductive genome evolution in fornicate parasites.</title>
        <authorList>
            <person name="Tanifuji G."/>
            <person name="Takabayashi S."/>
            <person name="Kume K."/>
            <person name="Takagi M."/>
            <person name="Nakayama T."/>
            <person name="Kamikawa R."/>
            <person name="Inagaki Y."/>
            <person name="Hashimoto T."/>
        </authorList>
    </citation>
    <scope>NUCLEOTIDE SEQUENCE [LARGE SCALE GENOMIC DNA]</scope>
    <source>
        <strain evidence="6">NY0173</strain>
    </source>
</reference>
<dbReference type="Pfam" id="PF17207">
    <property type="entry name" value="MCM_OB"/>
    <property type="match status" value="1"/>
</dbReference>
<dbReference type="GO" id="GO:0003697">
    <property type="term" value="F:single-stranded DNA binding"/>
    <property type="evidence" value="ECO:0007669"/>
    <property type="project" value="TreeGrafter"/>
</dbReference>
<dbReference type="PANTHER" id="PTHR11630">
    <property type="entry name" value="DNA REPLICATION LICENSING FACTOR MCM FAMILY MEMBER"/>
    <property type="match status" value="1"/>
</dbReference>
<dbReference type="SMART" id="SM00350">
    <property type="entry name" value="MCM"/>
    <property type="match status" value="1"/>
</dbReference>
<dbReference type="Gene3D" id="2.40.50.140">
    <property type="entry name" value="Nucleic acid-binding proteins"/>
    <property type="match status" value="1"/>
</dbReference>
<gene>
    <name evidence="6" type="ORF">KIPB_011844</name>
</gene>
<keyword evidence="7" id="KW-1185">Reference proteome</keyword>
<dbReference type="PANTHER" id="PTHR11630:SF44">
    <property type="entry name" value="DNA REPLICATION LICENSING FACTOR MCM2"/>
    <property type="match status" value="1"/>
</dbReference>
<organism evidence="6 7">
    <name type="scientific">Kipferlia bialata</name>
    <dbReference type="NCBI Taxonomy" id="797122"/>
    <lineage>
        <taxon>Eukaryota</taxon>
        <taxon>Metamonada</taxon>
        <taxon>Carpediemonas-like organisms</taxon>
        <taxon>Kipferlia</taxon>
    </lineage>
</organism>
<keyword evidence="2 4" id="KW-0547">Nucleotide-binding</keyword>
<feature type="domain" description="MCM C-terminal AAA(+) ATPase" evidence="5">
    <location>
        <begin position="112"/>
        <end position="293"/>
    </location>
</feature>
<evidence type="ECO:0000256" key="2">
    <source>
        <dbReference type="ARBA" id="ARBA00022741"/>
    </source>
</evidence>
<dbReference type="OrthoDB" id="844at2759"/>
<dbReference type="GO" id="GO:0005524">
    <property type="term" value="F:ATP binding"/>
    <property type="evidence" value="ECO:0007669"/>
    <property type="project" value="UniProtKB-KW"/>
</dbReference>
<evidence type="ECO:0000313" key="6">
    <source>
        <dbReference type="EMBL" id="GIQ89392.1"/>
    </source>
</evidence>
<accession>A0A9K3D742</accession>
<dbReference type="SUPFAM" id="SSF52540">
    <property type="entry name" value="P-loop containing nucleoside triphosphate hydrolases"/>
    <property type="match status" value="1"/>
</dbReference>
<evidence type="ECO:0000256" key="3">
    <source>
        <dbReference type="ARBA" id="ARBA00022840"/>
    </source>
</evidence>
<comment type="similarity">
    <text evidence="4">Belongs to the MCM family.</text>
</comment>
<comment type="caution">
    <text evidence="6">The sequence shown here is derived from an EMBL/GenBank/DDBJ whole genome shotgun (WGS) entry which is preliminary data.</text>
</comment>
<evidence type="ECO:0000256" key="1">
    <source>
        <dbReference type="ARBA" id="ARBA00012551"/>
    </source>
</evidence>
<dbReference type="GO" id="GO:0043138">
    <property type="term" value="F:3'-5' DNA helicase activity"/>
    <property type="evidence" value="ECO:0007669"/>
    <property type="project" value="TreeGrafter"/>
</dbReference>
<name>A0A9K3D742_9EUKA</name>
<evidence type="ECO:0000256" key="4">
    <source>
        <dbReference type="RuleBase" id="RU004070"/>
    </source>
</evidence>
<dbReference type="InterPro" id="IPR012340">
    <property type="entry name" value="NA-bd_OB-fold"/>
</dbReference>
<dbReference type="EC" id="3.6.4.12" evidence="1"/>
<dbReference type="GO" id="GO:0042555">
    <property type="term" value="C:MCM complex"/>
    <property type="evidence" value="ECO:0007669"/>
    <property type="project" value="TreeGrafter"/>
</dbReference>
<dbReference type="EMBL" id="BDIP01004994">
    <property type="protein sequence ID" value="GIQ89392.1"/>
    <property type="molecule type" value="Genomic_DNA"/>
</dbReference>
<dbReference type="InterPro" id="IPR018525">
    <property type="entry name" value="MCM_CS"/>
</dbReference>
<feature type="non-terminal residue" evidence="6">
    <location>
        <position position="293"/>
    </location>
</feature>
<dbReference type="GO" id="GO:0017116">
    <property type="term" value="F:single-stranded DNA helicase activity"/>
    <property type="evidence" value="ECO:0007669"/>
    <property type="project" value="TreeGrafter"/>
</dbReference>
<proteinExistence type="inferred from homology"/>
<feature type="non-terminal residue" evidence="6">
    <location>
        <position position="1"/>
    </location>
</feature>
<dbReference type="PROSITE" id="PS00847">
    <property type="entry name" value="MCM_1"/>
    <property type="match status" value="1"/>
</dbReference>